<evidence type="ECO:0000256" key="2">
    <source>
        <dbReference type="ARBA" id="ARBA00007118"/>
    </source>
</evidence>
<evidence type="ECO:0000313" key="9">
    <source>
        <dbReference type="Proteomes" id="UP000182769"/>
    </source>
</evidence>
<sequence length="207" mass="23272">MSTLPALQWRYSLKNFSNRKVPQSQVNDLIEAARLSASSYGLQPYQVWIIEEPTLLAQLAEHAYGQSQVKHCSHLLVFANETQINDQIVDRYFQRYYQQTSAAIGSAEGYADHIKSALAVKDEQEGQSWAQQQTYIALGALLSEAAMQRIDTCPMTGFEPEAFNRILGLDDKQLNACVICAIGYRDQTAEPPVKVRIPTEEFAHFLA</sequence>
<organism evidence="8 9">
    <name type="scientific">Marinomonas fungiae</name>
    <dbReference type="NCBI Taxonomy" id="1137284"/>
    <lineage>
        <taxon>Bacteria</taxon>
        <taxon>Pseudomonadati</taxon>
        <taxon>Pseudomonadota</taxon>
        <taxon>Gammaproteobacteria</taxon>
        <taxon>Oceanospirillales</taxon>
        <taxon>Oceanospirillaceae</taxon>
        <taxon>Marinomonas</taxon>
    </lineage>
</organism>
<evidence type="ECO:0000259" key="7">
    <source>
        <dbReference type="Pfam" id="PF00881"/>
    </source>
</evidence>
<comment type="cofactor">
    <cofactor evidence="1">
        <name>FMN</name>
        <dbReference type="ChEBI" id="CHEBI:58210"/>
    </cofactor>
</comment>
<dbReference type="SUPFAM" id="SSF55469">
    <property type="entry name" value="FMN-dependent nitroreductase-like"/>
    <property type="match status" value="1"/>
</dbReference>
<dbReference type="CDD" id="cd02149">
    <property type="entry name" value="NfsB-like"/>
    <property type="match status" value="1"/>
</dbReference>
<comment type="similarity">
    <text evidence="2">Belongs to the nitroreductase family.</text>
</comment>
<proteinExistence type="inferred from homology"/>
<dbReference type="STRING" id="1137284.GCA_001418205_03148"/>
<reference evidence="9" key="1">
    <citation type="submission" date="2015-08" db="EMBL/GenBank/DDBJ databases">
        <authorList>
            <person name="Varghese N."/>
        </authorList>
    </citation>
    <scope>NUCLEOTIDE SEQUENCE [LARGE SCALE GENOMIC DNA]</scope>
    <source>
        <strain evidence="9">JCM 18476</strain>
    </source>
</reference>
<dbReference type="PANTHER" id="PTHR43673">
    <property type="entry name" value="NAD(P)H NITROREDUCTASE YDGI-RELATED"/>
    <property type="match status" value="1"/>
</dbReference>
<dbReference type="PANTHER" id="PTHR43673:SF2">
    <property type="entry name" value="NITROREDUCTASE"/>
    <property type="match status" value="1"/>
</dbReference>
<dbReference type="EMBL" id="CYHG01000012">
    <property type="protein sequence ID" value="CUB05715.1"/>
    <property type="molecule type" value="Genomic_DNA"/>
</dbReference>
<dbReference type="AlphaFoldDB" id="A0A0K6IRI2"/>
<dbReference type="InterPro" id="IPR033878">
    <property type="entry name" value="NfsB-like"/>
</dbReference>
<keyword evidence="3" id="KW-0285">Flavoprotein</keyword>
<dbReference type="Pfam" id="PF00881">
    <property type="entry name" value="Nitroreductase"/>
    <property type="match status" value="1"/>
</dbReference>
<evidence type="ECO:0000256" key="5">
    <source>
        <dbReference type="ARBA" id="ARBA00022857"/>
    </source>
</evidence>
<evidence type="ECO:0000256" key="3">
    <source>
        <dbReference type="ARBA" id="ARBA00022630"/>
    </source>
</evidence>
<dbReference type="InterPro" id="IPR000415">
    <property type="entry name" value="Nitroreductase-like"/>
</dbReference>
<keyword evidence="9" id="KW-1185">Reference proteome</keyword>
<keyword evidence="4" id="KW-0288">FMN</keyword>
<keyword evidence="5" id="KW-0521">NADP</keyword>
<evidence type="ECO:0000256" key="4">
    <source>
        <dbReference type="ARBA" id="ARBA00022643"/>
    </source>
</evidence>
<dbReference type="InterPro" id="IPR029479">
    <property type="entry name" value="Nitroreductase"/>
</dbReference>
<name>A0A0K6IRI2_9GAMM</name>
<feature type="domain" description="Nitroreductase" evidence="7">
    <location>
        <begin position="8"/>
        <end position="184"/>
    </location>
</feature>
<dbReference type="Gene3D" id="3.40.109.10">
    <property type="entry name" value="NADH Oxidase"/>
    <property type="match status" value="1"/>
</dbReference>
<gene>
    <name evidence="8" type="ORF">Ga0061065_11288</name>
</gene>
<dbReference type="RefSeq" id="WP_055464181.1">
    <property type="nucleotide sequence ID" value="NZ_CYHG01000012.1"/>
</dbReference>
<dbReference type="Proteomes" id="UP000182769">
    <property type="component" value="Unassembled WGS sequence"/>
</dbReference>
<evidence type="ECO:0000256" key="1">
    <source>
        <dbReference type="ARBA" id="ARBA00001917"/>
    </source>
</evidence>
<evidence type="ECO:0000313" key="8">
    <source>
        <dbReference type="EMBL" id="CUB05715.1"/>
    </source>
</evidence>
<dbReference type="OrthoDB" id="9809288at2"/>
<dbReference type="GO" id="GO:0016491">
    <property type="term" value="F:oxidoreductase activity"/>
    <property type="evidence" value="ECO:0007669"/>
    <property type="project" value="UniProtKB-KW"/>
</dbReference>
<protein>
    <submittedName>
        <fullName evidence="8">Nitroreductase</fullName>
    </submittedName>
</protein>
<accession>A0A0K6IRI2</accession>
<keyword evidence="6" id="KW-0560">Oxidoreductase</keyword>
<evidence type="ECO:0000256" key="6">
    <source>
        <dbReference type="ARBA" id="ARBA00023002"/>
    </source>
</evidence>